<organism evidence="2 3">
    <name type="scientific">Puccinia sorghi</name>
    <dbReference type="NCBI Taxonomy" id="27349"/>
    <lineage>
        <taxon>Eukaryota</taxon>
        <taxon>Fungi</taxon>
        <taxon>Dikarya</taxon>
        <taxon>Basidiomycota</taxon>
        <taxon>Pucciniomycotina</taxon>
        <taxon>Pucciniomycetes</taxon>
        <taxon>Pucciniales</taxon>
        <taxon>Pucciniaceae</taxon>
        <taxon>Puccinia</taxon>
    </lineage>
</organism>
<evidence type="ECO:0000313" key="2">
    <source>
        <dbReference type="EMBL" id="KNZ63672.1"/>
    </source>
</evidence>
<evidence type="ECO:0000256" key="1">
    <source>
        <dbReference type="SAM" id="MobiDB-lite"/>
    </source>
</evidence>
<sequence>NYVQNICFSCGLSAGAFDHFKFHTDPMTKEKCGSGMIQTGDQYCWYLFYHHKHLVKKYLGSEGHQTLPSRFKKKRNSSSGRTSASSGLLCSFVRVNIKKNVAIHNLSELGPSGTPDERVFQASRDRSSGRPVVIVRDQMIKREPMTLSPKKGKTPP</sequence>
<feature type="non-terminal residue" evidence="2">
    <location>
        <position position="1"/>
    </location>
</feature>
<accession>A0A0L6VSS7</accession>
<protein>
    <submittedName>
        <fullName evidence="2">Uncharacterized protein</fullName>
    </submittedName>
</protein>
<dbReference type="AlphaFoldDB" id="A0A0L6VSS7"/>
<gene>
    <name evidence="2" type="ORF">VP01_11157g1</name>
</gene>
<dbReference type="Proteomes" id="UP000037035">
    <property type="component" value="Unassembled WGS sequence"/>
</dbReference>
<dbReference type="EMBL" id="LAVV01001285">
    <property type="protein sequence ID" value="KNZ63672.1"/>
    <property type="molecule type" value="Genomic_DNA"/>
</dbReference>
<feature type="region of interest" description="Disordered" evidence="1">
    <location>
        <begin position="112"/>
        <end position="132"/>
    </location>
</feature>
<name>A0A0L6VSS7_9BASI</name>
<comment type="caution">
    <text evidence="2">The sequence shown here is derived from an EMBL/GenBank/DDBJ whole genome shotgun (WGS) entry which is preliminary data.</text>
</comment>
<reference evidence="2 3" key="1">
    <citation type="submission" date="2015-08" db="EMBL/GenBank/DDBJ databases">
        <title>Next Generation Sequencing and Analysis of the Genome of Puccinia sorghi L Schw, the Causal Agent of Maize Common Rust.</title>
        <authorList>
            <person name="Rochi L."/>
            <person name="Burguener G."/>
            <person name="Darino M."/>
            <person name="Turjanski A."/>
            <person name="Kreff E."/>
            <person name="Dieguez M.J."/>
            <person name="Sacco F."/>
        </authorList>
    </citation>
    <scope>NUCLEOTIDE SEQUENCE [LARGE SCALE GENOMIC DNA]</scope>
    <source>
        <strain evidence="2 3">RO10H11247</strain>
    </source>
</reference>
<keyword evidence="3" id="KW-1185">Reference proteome</keyword>
<evidence type="ECO:0000313" key="3">
    <source>
        <dbReference type="Proteomes" id="UP000037035"/>
    </source>
</evidence>
<proteinExistence type="predicted"/>
<feature type="compositionally biased region" description="Basic and acidic residues" evidence="1">
    <location>
        <begin position="115"/>
        <end position="128"/>
    </location>
</feature>
<dbReference type="VEuPathDB" id="FungiDB:VP01_11157g1"/>